<proteinExistence type="predicted"/>
<dbReference type="EMBL" id="UINC01126319">
    <property type="protein sequence ID" value="SVD04720.1"/>
    <property type="molecule type" value="Genomic_DNA"/>
</dbReference>
<dbReference type="PROSITE" id="PS51295">
    <property type="entry name" value="CRM"/>
    <property type="match status" value="1"/>
</dbReference>
<dbReference type="Gene3D" id="3.30.110.60">
    <property type="entry name" value="YhbY-like"/>
    <property type="match status" value="1"/>
</dbReference>
<dbReference type="Pfam" id="PF01985">
    <property type="entry name" value="CRS1_YhbY"/>
    <property type="match status" value="1"/>
</dbReference>
<keyword evidence="1" id="KW-0694">RNA-binding</keyword>
<dbReference type="SMART" id="SM01103">
    <property type="entry name" value="CRS1_YhbY"/>
    <property type="match status" value="1"/>
</dbReference>
<feature type="domain" description="CRM" evidence="2">
    <location>
        <begin position="2"/>
        <end position="97"/>
    </location>
</feature>
<dbReference type="SUPFAM" id="SSF75471">
    <property type="entry name" value="YhbY-like"/>
    <property type="match status" value="1"/>
</dbReference>
<dbReference type="InterPro" id="IPR035920">
    <property type="entry name" value="YhbY-like_sf"/>
</dbReference>
<name>A0A382S4F6_9ZZZZ</name>
<evidence type="ECO:0000313" key="3">
    <source>
        <dbReference type="EMBL" id="SVD04720.1"/>
    </source>
</evidence>
<dbReference type="AlphaFoldDB" id="A0A382S4F6"/>
<dbReference type="InterPro" id="IPR001890">
    <property type="entry name" value="RNA-binding_CRM"/>
</dbReference>
<organism evidence="3">
    <name type="scientific">marine metagenome</name>
    <dbReference type="NCBI Taxonomy" id="408172"/>
    <lineage>
        <taxon>unclassified sequences</taxon>
        <taxon>metagenomes</taxon>
        <taxon>ecological metagenomes</taxon>
    </lineage>
</organism>
<dbReference type="PANTHER" id="PTHR40065">
    <property type="entry name" value="RNA-BINDING PROTEIN YHBY"/>
    <property type="match status" value="1"/>
</dbReference>
<reference evidence="3" key="1">
    <citation type="submission" date="2018-05" db="EMBL/GenBank/DDBJ databases">
        <authorList>
            <person name="Lanie J.A."/>
            <person name="Ng W.-L."/>
            <person name="Kazmierczak K.M."/>
            <person name="Andrzejewski T.M."/>
            <person name="Davidsen T.M."/>
            <person name="Wayne K.J."/>
            <person name="Tettelin H."/>
            <person name="Glass J.I."/>
            <person name="Rusch D."/>
            <person name="Podicherti R."/>
            <person name="Tsui H.-C.T."/>
            <person name="Winkler M.E."/>
        </authorList>
    </citation>
    <scope>NUCLEOTIDE SEQUENCE</scope>
</reference>
<protein>
    <recommendedName>
        <fullName evidence="2">CRM domain-containing protein</fullName>
    </recommendedName>
</protein>
<evidence type="ECO:0000256" key="1">
    <source>
        <dbReference type="ARBA" id="ARBA00022884"/>
    </source>
</evidence>
<dbReference type="GO" id="GO:0003723">
    <property type="term" value="F:RNA binding"/>
    <property type="evidence" value="ECO:0007669"/>
    <property type="project" value="UniProtKB-KW"/>
</dbReference>
<sequence length="100" mass="11118">MDLLKPAERKSLRKQAHHLKPNVFVGKDGLSSTVIAAAKESIGAHELVKVRFVDNKDRKKGLAAQLAELSESELVGMIGHLAILYREHPEEDKRKIKLAV</sequence>
<evidence type="ECO:0000259" key="2">
    <source>
        <dbReference type="PROSITE" id="PS51295"/>
    </source>
</evidence>
<gene>
    <name evidence="3" type="ORF">METZ01_LOCUS357574</name>
</gene>
<dbReference type="PANTHER" id="PTHR40065:SF3">
    <property type="entry name" value="RNA-BINDING PROTEIN YHBY"/>
    <property type="match status" value="1"/>
</dbReference>
<dbReference type="InterPro" id="IPR051925">
    <property type="entry name" value="RNA-binding_domain"/>
</dbReference>
<accession>A0A382S4F6</accession>